<evidence type="ECO:0000313" key="2">
    <source>
        <dbReference type="EMBL" id="KAK9835142.1"/>
    </source>
</evidence>
<proteinExistence type="predicted"/>
<keyword evidence="3" id="KW-1185">Reference proteome</keyword>
<protein>
    <submittedName>
        <fullName evidence="2">Uncharacterized protein</fullName>
    </submittedName>
</protein>
<comment type="caution">
    <text evidence="2">The sequence shown here is derived from an EMBL/GenBank/DDBJ whole genome shotgun (WGS) entry which is preliminary data.</text>
</comment>
<gene>
    <name evidence="2" type="ORF">WJX81_000897</name>
</gene>
<dbReference type="Proteomes" id="UP001445335">
    <property type="component" value="Unassembled WGS sequence"/>
</dbReference>
<name>A0AAW1RPD8_9CHLO</name>
<evidence type="ECO:0000256" key="1">
    <source>
        <dbReference type="SAM" id="MobiDB-lite"/>
    </source>
</evidence>
<organism evidence="2 3">
    <name type="scientific">Elliptochloris bilobata</name>
    <dbReference type="NCBI Taxonomy" id="381761"/>
    <lineage>
        <taxon>Eukaryota</taxon>
        <taxon>Viridiplantae</taxon>
        <taxon>Chlorophyta</taxon>
        <taxon>core chlorophytes</taxon>
        <taxon>Trebouxiophyceae</taxon>
        <taxon>Trebouxiophyceae incertae sedis</taxon>
        <taxon>Elliptochloris clade</taxon>
        <taxon>Elliptochloris</taxon>
    </lineage>
</organism>
<dbReference type="AlphaFoldDB" id="A0AAW1RPD8"/>
<reference evidence="2 3" key="1">
    <citation type="journal article" date="2024" name="Nat. Commun.">
        <title>Phylogenomics reveals the evolutionary origins of lichenization in chlorophyte algae.</title>
        <authorList>
            <person name="Puginier C."/>
            <person name="Libourel C."/>
            <person name="Otte J."/>
            <person name="Skaloud P."/>
            <person name="Haon M."/>
            <person name="Grisel S."/>
            <person name="Petersen M."/>
            <person name="Berrin J.G."/>
            <person name="Delaux P.M."/>
            <person name="Dal Grande F."/>
            <person name="Keller J."/>
        </authorList>
    </citation>
    <scope>NUCLEOTIDE SEQUENCE [LARGE SCALE GENOMIC DNA]</scope>
    <source>
        <strain evidence="2 3">SAG 245.80</strain>
    </source>
</reference>
<feature type="region of interest" description="Disordered" evidence="1">
    <location>
        <begin position="1"/>
        <end position="65"/>
    </location>
</feature>
<evidence type="ECO:0000313" key="3">
    <source>
        <dbReference type="Proteomes" id="UP001445335"/>
    </source>
</evidence>
<dbReference type="EMBL" id="JALJOU010000029">
    <property type="protein sequence ID" value="KAK9835142.1"/>
    <property type="molecule type" value="Genomic_DNA"/>
</dbReference>
<accession>A0AAW1RPD8</accession>
<sequence length="116" mass="12375">MDDACEFETPTLAQEPHSRRQPARRGYSLLNGQLAKARTQARRTPEQLPWSSDGPMFAPARGGGGGGGLAAALQRVLAQDCAAASRGAREGFEVLVLDDPQRLCLPRPLPRLGPAT</sequence>